<evidence type="ECO:0000256" key="17">
    <source>
        <dbReference type="ARBA" id="ARBA00025461"/>
    </source>
</evidence>
<dbReference type="GO" id="GO:0005509">
    <property type="term" value="F:calcium ion binding"/>
    <property type="evidence" value="ECO:0007669"/>
    <property type="project" value="UniProtKB-UniRule"/>
</dbReference>
<feature type="domain" description="Cadherin" evidence="20">
    <location>
        <begin position="241"/>
        <end position="323"/>
    </location>
</feature>
<dbReference type="GO" id="GO:0005737">
    <property type="term" value="C:cytoplasm"/>
    <property type="evidence" value="ECO:0007669"/>
    <property type="project" value="UniProtKB-SubCell"/>
</dbReference>
<dbReference type="InterPro" id="IPR014868">
    <property type="entry name" value="Cadherin_pro_dom"/>
</dbReference>
<evidence type="ECO:0000259" key="20">
    <source>
        <dbReference type="PROSITE" id="PS50268"/>
    </source>
</evidence>
<name>F1MKP6_BOVIN</name>
<protein>
    <recommendedName>
        <fullName evidence="4">Cadherin-13</fullName>
    </recommendedName>
</protein>
<sequence>METAAAVPICVLLLTSAEDLDCTPGFQQKVFHIDQPAEFIEDQAILNLTFSDCKGNDKLHYEVSSPYFRVNTDGSLVALRNITAVGKTLFVHARTPHAEDMAELVIVGGKDIQGSLQDIFKFARTSPVPRQKRSIVVSPILIPENQRQPFPRDVGKVVDSDRPEGSKFRLTGKGVDQEPKGIFRINENTGSVSVTRNLDRETIATYQLFVETVDVNGRTLEGPVPLEVIVIDQNDNRPIFREGPYIGHVMEGSPTGTTVMRMTAFDADDPATDNALLRYNIRQQTPDKPSPNMFYIDPEKGDIVTVVSPALLDREVSGKTHHFPFTRIEHGFHTREDFQATVEEGAMGVIVNLTVEDKDDPTTGAWRAAYTIINGNPGQSFEIHTNPQTNEGMLSVVKPLDYEISAFHTLLIKVENEDPLVPDVSYGSSSTATVHITVLDANESPVFYPDPMMVTKQENISVGSVLLTVNATDPDSLQRQTIRYSVYKDPAGWLNINPINGTVDTTALLDRESPFVHNSVYTALFLATDSGNPPATGTGTLLITLEDVNDNAPFIYPTVAEVCDDAKNLSVVILGATDKDLHPNTDPFKFEIHKQTVPDKVWKISKINNTHALVSLLQNLNKANYHLPIMVTDSGKPPMTNITDLRVQVCSCKNSKVDCNAAGAPHFSAATALLLSLFSLARKFTKL</sequence>
<accession>F1MKP6</accession>
<evidence type="ECO:0000256" key="14">
    <source>
        <dbReference type="ARBA" id="ARBA00023136"/>
    </source>
</evidence>
<evidence type="ECO:0000256" key="6">
    <source>
        <dbReference type="ARBA" id="ARBA00022490"/>
    </source>
</evidence>
<feature type="chain" id="PRO_5042108814" description="Cadherin-13" evidence="19">
    <location>
        <begin position="18"/>
        <end position="687"/>
    </location>
</feature>
<proteinExistence type="evidence at protein level"/>
<keyword evidence="14" id="KW-0472">Membrane</keyword>
<dbReference type="InterPro" id="IPR020894">
    <property type="entry name" value="Cadherin_CS"/>
</dbReference>
<dbReference type="Gene3D" id="2.60.40.60">
    <property type="entry name" value="Cadherins"/>
    <property type="match status" value="6"/>
</dbReference>
<dbReference type="Bgee" id="ENSBTAG00000034373">
    <property type="expression patterns" value="Expressed in omental fat pad and 102 other cell types or tissues"/>
</dbReference>
<dbReference type="PANTHER" id="PTHR24027:SF80">
    <property type="entry name" value="CADHERIN-13"/>
    <property type="match status" value="1"/>
</dbReference>
<evidence type="ECO:0000256" key="10">
    <source>
        <dbReference type="ARBA" id="ARBA00022729"/>
    </source>
</evidence>
<dbReference type="Proteomes" id="UP000009136">
    <property type="component" value="Chromosome 18"/>
</dbReference>
<dbReference type="Pfam" id="PF00028">
    <property type="entry name" value="Cadherin"/>
    <property type="match status" value="5"/>
</dbReference>
<gene>
    <name evidence="21 23" type="primary">CDH13</name>
</gene>
<dbReference type="InterPro" id="IPR039808">
    <property type="entry name" value="Cadherin"/>
</dbReference>
<dbReference type="GeneTree" id="ENSGT00940000155218"/>
<dbReference type="VGNC" id="VGNC:27093">
    <property type="gene designation" value="CDH13"/>
</dbReference>
<evidence type="ECO:0000256" key="3">
    <source>
        <dbReference type="ARBA" id="ARBA00011555"/>
    </source>
</evidence>
<evidence type="ECO:0000256" key="4">
    <source>
        <dbReference type="ARBA" id="ARBA00018949"/>
    </source>
</evidence>
<evidence type="ECO:0000313" key="21">
    <source>
        <dbReference type="Ensembl" id="ENSBTAP00000051651.4"/>
    </source>
</evidence>
<organism evidence="21 22">
    <name type="scientific">Bos taurus</name>
    <name type="common">Bovine</name>
    <dbReference type="NCBI Taxonomy" id="9913"/>
    <lineage>
        <taxon>Eukaryota</taxon>
        <taxon>Metazoa</taxon>
        <taxon>Chordata</taxon>
        <taxon>Craniata</taxon>
        <taxon>Vertebrata</taxon>
        <taxon>Euteleostomi</taxon>
        <taxon>Mammalia</taxon>
        <taxon>Eutheria</taxon>
        <taxon>Laurasiatheria</taxon>
        <taxon>Artiodactyla</taxon>
        <taxon>Ruminantia</taxon>
        <taxon>Pecora</taxon>
        <taxon>Bovidae</taxon>
        <taxon>Bovinae</taxon>
        <taxon>Bos</taxon>
    </lineage>
</organism>
<dbReference type="FunFam" id="2.60.40.60:FF:000022">
    <property type="entry name" value="Cadherin 2"/>
    <property type="match status" value="1"/>
</dbReference>
<dbReference type="GO" id="GO:0005886">
    <property type="term" value="C:plasma membrane"/>
    <property type="evidence" value="ECO:0007669"/>
    <property type="project" value="UniProtKB-SubCell"/>
</dbReference>
<feature type="domain" description="Cadherin" evidence="20">
    <location>
        <begin position="142"/>
        <end position="240"/>
    </location>
</feature>
<evidence type="ECO:0000256" key="2">
    <source>
        <dbReference type="ARBA" id="ARBA00004609"/>
    </source>
</evidence>
<keyword evidence="5" id="KW-1003">Cell membrane</keyword>
<evidence type="ECO:0000256" key="9">
    <source>
        <dbReference type="ARBA" id="ARBA00022723"/>
    </source>
</evidence>
<evidence type="ECO:0000256" key="18">
    <source>
        <dbReference type="PROSITE-ProRule" id="PRU00043"/>
    </source>
</evidence>
<evidence type="ECO:0000256" key="5">
    <source>
        <dbReference type="ARBA" id="ARBA00022475"/>
    </source>
</evidence>
<evidence type="ECO:0007829" key="24">
    <source>
        <dbReference type="PeptideAtlas" id="F1MKP6"/>
    </source>
</evidence>
<keyword evidence="12 18" id="KW-0106">Calcium</keyword>
<dbReference type="InterPro" id="IPR002126">
    <property type="entry name" value="Cadherin-like_dom"/>
</dbReference>
<comment type="function">
    <text evidence="17">Cadherins are calcium-dependent cell adhesion proteins. They preferentially interact with themselves in a homophilic manner in connecting cells; cadherins may thus contribute to the sorting of heterogeneous cell types. May act as a negative regulator of neural cell growth.</text>
</comment>
<dbReference type="SMART" id="SM00112">
    <property type="entry name" value="CA"/>
    <property type="match status" value="5"/>
</dbReference>
<evidence type="ECO:0000256" key="19">
    <source>
        <dbReference type="SAM" id="SignalP"/>
    </source>
</evidence>
<evidence type="ECO:0000313" key="23">
    <source>
        <dbReference type="VGNC" id="VGNC:27093"/>
    </source>
</evidence>
<dbReference type="PROSITE" id="PS50268">
    <property type="entry name" value="CADHERIN_2"/>
    <property type="match status" value="5"/>
</dbReference>
<evidence type="ECO:0000256" key="12">
    <source>
        <dbReference type="ARBA" id="ARBA00022837"/>
    </source>
</evidence>
<dbReference type="PANTHER" id="PTHR24027">
    <property type="entry name" value="CADHERIN-23"/>
    <property type="match status" value="1"/>
</dbReference>
<reference evidence="21" key="2">
    <citation type="submission" date="2025-08" db="UniProtKB">
        <authorList>
            <consortium name="Ensembl"/>
        </authorList>
    </citation>
    <scope>IDENTIFICATION</scope>
    <source>
        <strain evidence="21">Hereford</strain>
    </source>
</reference>
<dbReference type="GO" id="GO:0098552">
    <property type="term" value="C:side of membrane"/>
    <property type="evidence" value="ECO:0007669"/>
    <property type="project" value="UniProtKB-KW"/>
</dbReference>
<keyword evidence="9" id="KW-0479">Metal-binding</keyword>
<dbReference type="FunFam" id="2.60.40.60:FF:000148">
    <property type="entry name" value="cadherin-13 isoform X1"/>
    <property type="match status" value="1"/>
</dbReference>
<keyword evidence="10 19" id="KW-0732">Signal</keyword>
<dbReference type="Ensembl" id="ENSBTAT00000054165.4">
    <property type="protein sequence ID" value="ENSBTAP00000051651.4"/>
    <property type="gene ID" value="ENSBTAG00000034373.6"/>
</dbReference>
<dbReference type="SMART" id="SM01055">
    <property type="entry name" value="Cadherin_pro"/>
    <property type="match status" value="1"/>
</dbReference>
<evidence type="ECO:0000256" key="7">
    <source>
        <dbReference type="ARBA" id="ARBA00022622"/>
    </source>
</evidence>
<keyword evidence="24" id="KW-1267">Proteomics identification</keyword>
<dbReference type="InterPro" id="IPR015919">
    <property type="entry name" value="Cadherin-like_sf"/>
</dbReference>
<evidence type="ECO:0000256" key="8">
    <source>
        <dbReference type="ARBA" id="ARBA00022685"/>
    </source>
</evidence>
<dbReference type="AlphaFoldDB" id="F1MKP6"/>
<keyword evidence="15" id="KW-0325">Glycoprotein</keyword>
<comment type="subunit">
    <text evidence="3">By contrast to classical cadherins, homodimerization in trans is not mediated by cadherin EC1 domain strand-swapping, but instead through a homophilic adhesive interface which joins two elongated EC1-EC2 domains through a region near their Ca2+-binding sites to form a tetrahedral, X-like shape.</text>
</comment>
<dbReference type="FunFam" id="2.60.40.60:FF:000019">
    <property type="entry name" value="Cadherin 2"/>
    <property type="match status" value="1"/>
</dbReference>
<feature type="signal peptide" evidence="19">
    <location>
        <begin position="1"/>
        <end position="17"/>
    </location>
</feature>
<keyword evidence="8" id="KW-0165">Cleavage on pair of basic residues</keyword>
<dbReference type="SUPFAM" id="SSF49313">
    <property type="entry name" value="Cadherin-like"/>
    <property type="match status" value="6"/>
</dbReference>
<evidence type="ECO:0000256" key="1">
    <source>
        <dbReference type="ARBA" id="ARBA00004496"/>
    </source>
</evidence>
<evidence type="ECO:0000256" key="15">
    <source>
        <dbReference type="ARBA" id="ARBA00023180"/>
    </source>
</evidence>
<dbReference type="PRINTS" id="PR00205">
    <property type="entry name" value="CADHERIN"/>
</dbReference>
<comment type="subcellular location">
    <subcellularLocation>
        <location evidence="2">Cell membrane</location>
        <topology evidence="2">Lipid-anchor</topology>
        <topology evidence="2">GPI-anchor</topology>
    </subcellularLocation>
    <subcellularLocation>
        <location evidence="1">Cytoplasm</location>
    </subcellularLocation>
</comment>
<keyword evidence="11" id="KW-0677">Repeat</keyword>
<evidence type="ECO:0000256" key="11">
    <source>
        <dbReference type="ARBA" id="ARBA00022737"/>
    </source>
</evidence>
<keyword evidence="7" id="KW-0336">GPI-anchor</keyword>
<feature type="domain" description="Cadherin" evidence="20">
    <location>
        <begin position="448"/>
        <end position="555"/>
    </location>
</feature>
<dbReference type="VEuPathDB" id="HostDB:ENSBTAG00000034373"/>
<dbReference type="FunFam" id="2.60.40.60:FF:000011">
    <property type="entry name" value="Cadherin 1"/>
    <property type="match status" value="1"/>
</dbReference>
<keyword evidence="6" id="KW-0963">Cytoplasm</keyword>
<feature type="domain" description="Cadherin" evidence="20">
    <location>
        <begin position="334"/>
        <end position="447"/>
    </location>
</feature>
<dbReference type="FunFam" id="2.60.40.60:FF:000095">
    <property type="entry name" value="Cadherin 13"/>
    <property type="match status" value="1"/>
</dbReference>
<dbReference type="GO" id="GO:0007156">
    <property type="term" value="P:homophilic cell adhesion via plasma membrane adhesion molecules"/>
    <property type="evidence" value="ECO:0007669"/>
    <property type="project" value="InterPro"/>
</dbReference>
<evidence type="ECO:0000256" key="13">
    <source>
        <dbReference type="ARBA" id="ARBA00022889"/>
    </source>
</evidence>
<evidence type="ECO:0000256" key="16">
    <source>
        <dbReference type="ARBA" id="ARBA00023288"/>
    </source>
</evidence>
<feature type="domain" description="Cadherin" evidence="20">
    <location>
        <begin position="554"/>
        <end position="667"/>
    </location>
</feature>
<keyword evidence="13" id="KW-0130">Cell adhesion</keyword>
<dbReference type="FunFam" id="2.60.40.60:FF:000031">
    <property type="entry name" value="Cadherin 3"/>
    <property type="match status" value="1"/>
</dbReference>
<reference evidence="21" key="1">
    <citation type="submission" date="2018-03" db="EMBL/GenBank/DDBJ databases">
        <title>ARS-UCD1.2.</title>
        <authorList>
            <person name="Rosen B.D."/>
            <person name="Bickhart D.M."/>
            <person name="Koren S."/>
            <person name="Schnabel R.D."/>
            <person name="Hall R."/>
            <person name="Zimin A."/>
            <person name="Dreischer C."/>
            <person name="Schultheiss S."/>
            <person name="Schroeder S.G."/>
            <person name="Elsik C.G."/>
            <person name="Couldrey C."/>
            <person name="Liu G.E."/>
            <person name="Van Tassell C.P."/>
            <person name="Phillippy A.M."/>
            <person name="Smith T.P.L."/>
            <person name="Medrano J.F."/>
        </authorList>
    </citation>
    <scope>NUCLEOTIDE SEQUENCE [LARGE SCALE GENOMIC DNA]</scope>
    <source>
        <strain evidence="21">Hereford</strain>
    </source>
</reference>
<dbReference type="PROSITE" id="PS00232">
    <property type="entry name" value="CADHERIN_1"/>
    <property type="match status" value="1"/>
</dbReference>
<keyword evidence="16" id="KW-0449">Lipoprotein</keyword>
<dbReference type="HOGENOM" id="CLU_005284_5_1_1"/>
<evidence type="ECO:0000313" key="22">
    <source>
        <dbReference type="Proteomes" id="UP000009136"/>
    </source>
</evidence>
<dbReference type="OrthoDB" id="9933746at2759"/>
<keyword evidence="22" id="KW-1185">Reference proteome</keyword>
<dbReference type="CDD" id="cd11304">
    <property type="entry name" value="Cadherin_repeat"/>
    <property type="match status" value="5"/>
</dbReference>
<dbReference type="Pfam" id="PF08758">
    <property type="entry name" value="Cadherin_pro"/>
    <property type="match status" value="1"/>
</dbReference>
<reference evidence="21" key="3">
    <citation type="submission" date="2025-09" db="UniProtKB">
        <authorList>
            <consortium name="Ensembl"/>
        </authorList>
    </citation>
    <scope>IDENTIFICATION</scope>
    <source>
        <strain evidence="21">Hereford</strain>
    </source>
</reference>